<comment type="caution">
    <text evidence="2">The sequence shown here is derived from an EMBL/GenBank/DDBJ whole genome shotgun (WGS) entry which is preliminary data.</text>
</comment>
<dbReference type="Proteomes" id="UP000674318">
    <property type="component" value="Chromosome 32"/>
</dbReference>
<dbReference type="KEGG" id="phet:94288616"/>
<dbReference type="GeneID" id="94288616"/>
<accession>A0A836IJV4</accession>
<evidence type="ECO:0000313" key="3">
    <source>
        <dbReference type="Proteomes" id="UP000674318"/>
    </source>
</evidence>
<proteinExistence type="predicted"/>
<dbReference type="OrthoDB" id="272808at2759"/>
<name>A0A836IJV4_9TRYP</name>
<keyword evidence="3" id="KW-1185">Reference proteome</keyword>
<feature type="region of interest" description="Disordered" evidence="1">
    <location>
        <begin position="194"/>
        <end position="216"/>
    </location>
</feature>
<organism evidence="2 3">
    <name type="scientific">Porcisia hertigi</name>
    <dbReference type="NCBI Taxonomy" id="2761500"/>
    <lineage>
        <taxon>Eukaryota</taxon>
        <taxon>Discoba</taxon>
        <taxon>Euglenozoa</taxon>
        <taxon>Kinetoplastea</taxon>
        <taxon>Metakinetoplastina</taxon>
        <taxon>Trypanosomatida</taxon>
        <taxon>Trypanosomatidae</taxon>
        <taxon>Leishmaniinae</taxon>
        <taxon>Porcisia</taxon>
    </lineage>
</organism>
<feature type="compositionally biased region" description="Basic and acidic residues" evidence="1">
    <location>
        <begin position="194"/>
        <end position="203"/>
    </location>
</feature>
<dbReference type="AlphaFoldDB" id="A0A836IJV4"/>
<dbReference type="EMBL" id="JAFJZO010000032">
    <property type="protein sequence ID" value="KAG5496213.1"/>
    <property type="molecule type" value="Genomic_DNA"/>
</dbReference>
<reference evidence="2 3" key="1">
    <citation type="submission" date="2021-02" db="EMBL/GenBank/DDBJ databases">
        <title>Porcisia hertigi Genome sequencing and assembly.</title>
        <authorList>
            <person name="Almutairi H."/>
            <person name="Gatherer D."/>
        </authorList>
    </citation>
    <scope>NUCLEOTIDE SEQUENCE [LARGE SCALE GENOMIC DNA]</scope>
    <source>
        <strain evidence="2 3">C119</strain>
    </source>
</reference>
<evidence type="ECO:0000256" key="1">
    <source>
        <dbReference type="SAM" id="MobiDB-lite"/>
    </source>
</evidence>
<protein>
    <submittedName>
        <fullName evidence="2">Uncharacterized protein</fullName>
    </submittedName>
</protein>
<evidence type="ECO:0000313" key="2">
    <source>
        <dbReference type="EMBL" id="KAG5496213.1"/>
    </source>
</evidence>
<dbReference type="RefSeq" id="XP_067754696.1">
    <property type="nucleotide sequence ID" value="XM_067898539.1"/>
</dbReference>
<sequence>MSLPEGSSMMTCFGLLQEEGREKSIKAAERITHWIPILEGLPGQDVTGATENSAVIDLVERLRDAGGTDSPQVQKIRWRGETAQSIREQLQPMVRHYKSQILFVQERTRRRALESEEVNERVPLVTDYYRSTPLIWRLQGYMSNSESRAQGESDSVLGTSGSTAITALEARRERQFQETFQRFANVLGDHGIDSRRSSFDNRENVNPTHQADNGMFFPPSASALSGFLD</sequence>
<gene>
    <name evidence="2" type="ORF">JKF63_02514</name>
</gene>